<dbReference type="EMBL" id="UZAI01016928">
    <property type="protein sequence ID" value="VDP18200.1"/>
    <property type="molecule type" value="Genomic_DNA"/>
</dbReference>
<protein>
    <submittedName>
        <fullName evidence="1">Uncharacterized protein</fullName>
    </submittedName>
</protein>
<dbReference type="Proteomes" id="UP000277204">
    <property type="component" value="Unassembled WGS sequence"/>
</dbReference>
<dbReference type="AlphaFoldDB" id="A0A183MH78"/>
<keyword evidence="2" id="KW-1185">Reference proteome</keyword>
<accession>A0A183MH78</accession>
<name>A0A183MH78_9TREM</name>
<organism evidence="1 2">
    <name type="scientific">Schistosoma margrebowiei</name>
    <dbReference type="NCBI Taxonomy" id="48269"/>
    <lineage>
        <taxon>Eukaryota</taxon>
        <taxon>Metazoa</taxon>
        <taxon>Spiralia</taxon>
        <taxon>Lophotrochozoa</taxon>
        <taxon>Platyhelminthes</taxon>
        <taxon>Trematoda</taxon>
        <taxon>Digenea</taxon>
        <taxon>Strigeidida</taxon>
        <taxon>Schistosomatoidea</taxon>
        <taxon>Schistosomatidae</taxon>
        <taxon>Schistosoma</taxon>
    </lineage>
</organism>
<gene>
    <name evidence="1" type="ORF">SMRZ_LOCUS15403</name>
</gene>
<sequence length="69" mass="7561">MLVVGSQQETLNLGFVLPGTPRHGVPVILKELMLSDGFDLVSPNFTVRDVTIELSGLRLTSCRAYCIIE</sequence>
<reference evidence="1 2" key="1">
    <citation type="submission" date="2018-11" db="EMBL/GenBank/DDBJ databases">
        <authorList>
            <consortium name="Pathogen Informatics"/>
        </authorList>
    </citation>
    <scope>NUCLEOTIDE SEQUENCE [LARGE SCALE GENOMIC DNA]</scope>
    <source>
        <strain evidence="1 2">Zambia</strain>
    </source>
</reference>
<evidence type="ECO:0000313" key="1">
    <source>
        <dbReference type="EMBL" id="VDP18200.1"/>
    </source>
</evidence>
<evidence type="ECO:0000313" key="2">
    <source>
        <dbReference type="Proteomes" id="UP000277204"/>
    </source>
</evidence>
<proteinExistence type="predicted"/>